<comment type="caution">
    <text evidence="2">The sequence shown here is derived from an EMBL/GenBank/DDBJ whole genome shotgun (WGS) entry which is preliminary data.</text>
</comment>
<dbReference type="OrthoDB" id="4640328at2"/>
<dbReference type="EMBL" id="BCTB01000018">
    <property type="protein sequence ID" value="GAT15749.1"/>
    <property type="molecule type" value="Genomic_DNA"/>
</dbReference>
<evidence type="ECO:0000256" key="1">
    <source>
        <dbReference type="SAM" id="SignalP"/>
    </source>
</evidence>
<keyword evidence="1" id="KW-0732">Signal</keyword>
<evidence type="ECO:0000313" key="2">
    <source>
        <dbReference type="EMBL" id="GAT15749.1"/>
    </source>
</evidence>
<organism evidence="2 3">
    <name type="scientific">Mycolicibacterium thermoresistibile</name>
    <name type="common">Mycobacterium thermoresistibile</name>
    <dbReference type="NCBI Taxonomy" id="1797"/>
    <lineage>
        <taxon>Bacteria</taxon>
        <taxon>Bacillati</taxon>
        <taxon>Actinomycetota</taxon>
        <taxon>Actinomycetes</taxon>
        <taxon>Mycobacteriales</taxon>
        <taxon>Mycobacteriaceae</taxon>
        <taxon>Mycolicibacterium</taxon>
    </lineage>
</organism>
<accession>A0A100XFV4</accession>
<feature type="signal peptide" evidence="1">
    <location>
        <begin position="1"/>
        <end position="28"/>
    </location>
</feature>
<proteinExistence type="predicted"/>
<evidence type="ECO:0008006" key="4">
    <source>
        <dbReference type="Google" id="ProtNLM"/>
    </source>
</evidence>
<protein>
    <recommendedName>
        <fullName evidence="4">Secreted protein</fullName>
    </recommendedName>
</protein>
<dbReference type="AlphaFoldDB" id="A0A100XFV4"/>
<name>A0A100XFV4_MYCTH</name>
<reference evidence="2 3" key="1">
    <citation type="journal article" date="2016" name="Genome Announc.">
        <title>Draft Genome Sequences of Five Rapidly Growing Mycobacterium Species, M. thermoresistibile, M. fortuitum subsp. acetamidolyticum, M. canariasense, M. brisbanense, and M. novocastrense.</title>
        <authorList>
            <person name="Katahira K."/>
            <person name="Ogura Y."/>
            <person name="Gotoh Y."/>
            <person name="Hayashi T."/>
        </authorList>
    </citation>
    <scope>NUCLEOTIDE SEQUENCE [LARGE SCALE GENOMIC DNA]</scope>
    <source>
        <strain evidence="2 3">JCM6362</strain>
    </source>
</reference>
<feature type="chain" id="PRO_5039419118" description="Secreted protein" evidence="1">
    <location>
        <begin position="29"/>
        <end position="155"/>
    </location>
</feature>
<dbReference type="RefSeq" id="WP_050812006.1">
    <property type="nucleotide sequence ID" value="NZ_BCTB01000018.1"/>
</dbReference>
<reference evidence="3" key="2">
    <citation type="submission" date="2016-02" db="EMBL/GenBank/DDBJ databases">
        <title>Draft genome sequence of five rapidly growing Mycobacterium species.</title>
        <authorList>
            <person name="Katahira K."/>
            <person name="Gotou Y."/>
            <person name="Iida K."/>
            <person name="Ogura Y."/>
            <person name="Hayashi T."/>
        </authorList>
    </citation>
    <scope>NUCLEOTIDE SEQUENCE [LARGE SCALE GENOMIC DNA]</scope>
    <source>
        <strain evidence="3">JCM6362</strain>
    </source>
</reference>
<gene>
    <name evidence="2" type="ORF">RMCT_2719</name>
</gene>
<dbReference type="InterPro" id="IPR006311">
    <property type="entry name" value="TAT_signal"/>
</dbReference>
<evidence type="ECO:0000313" key="3">
    <source>
        <dbReference type="Proteomes" id="UP000069654"/>
    </source>
</evidence>
<dbReference type="PROSITE" id="PS51318">
    <property type="entry name" value="TAT"/>
    <property type="match status" value="1"/>
</dbReference>
<dbReference type="STRING" id="1797.RMCT_2719"/>
<sequence length="155" mass="15649">MSTVTFTRRTIGAAAAAAAAAGAALALAGPASAGKFDKHLAVDCPQPYSQNCPPRAGMTANTSGPLFVTFTADGNPPACAPMRARIFIDGKEWGSNIVQPGQNDGGYYIDVAPGSHLIEVQGDGVRGGCNTGAMSGWSGTLHVETDDDALNGATP</sequence>
<dbReference type="Proteomes" id="UP000069654">
    <property type="component" value="Unassembled WGS sequence"/>
</dbReference>